<dbReference type="EMBL" id="QKYT01000938">
    <property type="protein sequence ID" value="RIA80584.1"/>
    <property type="molecule type" value="Genomic_DNA"/>
</dbReference>
<reference evidence="1 2" key="1">
    <citation type="submission" date="2018-06" db="EMBL/GenBank/DDBJ databases">
        <title>Comparative genomics reveals the genomic features of Rhizophagus irregularis, R. cerebriforme, R. diaphanum and Gigaspora rosea, and their symbiotic lifestyle signature.</title>
        <authorList>
            <person name="Morin E."/>
            <person name="San Clemente H."/>
            <person name="Chen E.C.H."/>
            <person name="De La Providencia I."/>
            <person name="Hainaut M."/>
            <person name="Kuo A."/>
            <person name="Kohler A."/>
            <person name="Murat C."/>
            <person name="Tang N."/>
            <person name="Roy S."/>
            <person name="Loubradou J."/>
            <person name="Henrissat B."/>
            <person name="Grigoriev I.V."/>
            <person name="Corradi N."/>
            <person name="Roux C."/>
            <person name="Martin F.M."/>
        </authorList>
    </citation>
    <scope>NUCLEOTIDE SEQUENCE [LARGE SCALE GENOMIC DNA]</scope>
    <source>
        <strain evidence="1 2">DAOM 227022</strain>
    </source>
</reference>
<keyword evidence="2" id="KW-1185">Reference proteome</keyword>
<name>A0A397SDW7_9GLOM</name>
<dbReference type="OrthoDB" id="2385619at2759"/>
<sequence length="167" mass="18754">MSNIINNTKHNNGKLDNLYKVKVGATETTNLQKFFTYSEPTLGITSKASSIQQFGRVGRHDPGLVITLIKEFGETDLSDNVSAAMVKACFDGNIKQINDKEYKQIYDIDILRGALSYPDVKTFGKAPEEILMGLKITKDQQGKKEKLSQLVWRQDNEEDKKEALAKP</sequence>
<evidence type="ECO:0000313" key="1">
    <source>
        <dbReference type="EMBL" id="RIA80584.1"/>
    </source>
</evidence>
<comment type="caution">
    <text evidence="1">The sequence shown here is derived from an EMBL/GenBank/DDBJ whole genome shotgun (WGS) entry which is preliminary data.</text>
</comment>
<dbReference type="Proteomes" id="UP000265703">
    <property type="component" value="Unassembled WGS sequence"/>
</dbReference>
<organism evidence="1 2">
    <name type="scientific">Glomus cerebriforme</name>
    <dbReference type="NCBI Taxonomy" id="658196"/>
    <lineage>
        <taxon>Eukaryota</taxon>
        <taxon>Fungi</taxon>
        <taxon>Fungi incertae sedis</taxon>
        <taxon>Mucoromycota</taxon>
        <taxon>Glomeromycotina</taxon>
        <taxon>Glomeromycetes</taxon>
        <taxon>Glomerales</taxon>
        <taxon>Glomeraceae</taxon>
        <taxon>Glomus</taxon>
    </lineage>
</organism>
<proteinExistence type="predicted"/>
<protein>
    <submittedName>
        <fullName evidence="1">Uncharacterized protein</fullName>
    </submittedName>
</protein>
<gene>
    <name evidence="1" type="ORF">C1645_745144</name>
</gene>
<dbReference type="AlphaFoldDB" id="A0A397SDW7"/>
<evidence type="ECO:0000313" key="2">
    <source>
        <dbReference type="Proteomes" id="UP000265703"/>
    </source>
</evidence>
<accession>A0A397SDW7</accession>